<sequence length="62" mass="6673">MLASIAALQSAHYLGYPPLLAVLASIAFICLWPAGRLCRHLERATPASPSFTPAHEVIHAHL</sequence>
<gene>
    <name evidence="2" type="ORF">ALO94_200326</name>
</gene>
<dbReference type="Proteomes" id="UP000050384">
    <property type="component" value="Unassembled WGS sequence"/>
</dbReference>
<keyword evidence="1" id="KW-1133">Transmembrane helix</keyword>
<keyword evidence="1" id="KW-0472">Membrane</keyword>
<dbReference type="EMBL" id="LJRI01001506">
    <property type="protein sequence ID" value="KPY59405.1"/>
    <property type="molecule type" value="Genomic_DNA"/>
</dbReference>
<organism evidence="2 3">
    <name type="scientific">Pseudomonas syringae pv. spinaceae</name>
    <dbReference type="NCBI Taxonomy" id="264459"/>
    <lineage>
        <taxon>Bacteria</taxon>
        <taxon>Pseudomonadati</taxon>
        <taxon>Pseudomonadota</taxon>
        <taxon>Gammaproteobacteria</taxon>
        <taxon>Pseudomonadales</taxon>
        <taxon>Pseudomonadaceae</taxon>
        <taxon>Pseudomonas</taxon>
        <taxon>Pseudomonas syringae</taxon>
    </lineage>
</organism>
<proteinExistence type="predicted"/>
<dbReference type="AlphaFoldDB" id="A0A0Q0AC13"/>
<reference evidence="2 3" key="1">
    <citation type="submission" date="2015-09" db="EMBL/GenBank/DDBJ databases">
        <title>Genome announcement of multiple Pseudomonas syringae strains.</title>
        <authorList>
            <person name="Thakur S."/>
            <person name="Wang P.W."/>
            <person name="Gong Y."/>
            <person name="Weir B.S."/>
            <person name="Guttman D.S."/>
        </authorList>
    </citation>
    <scope>NUCLEOTIDE SEQUENCE [LARGE SCALE GENOMIC DNA]</scope>
    <source>
        <strain evidence="2 3">ICMP16929</strain>
    </source>
</reference>
<evidence type="ECO:0000256" key="1">
    <source>
        <dbReference type="SAM" id="Phobius"/>
    </source>
</evidence>
<protein>
    <submittedName>
        <fullName evidence="2">Peptidase</fullName>
    </submittedName>
</protein>
<accession>A0A0Q0AC13</accession>
<dbReference type="PATRIC" id="fig|264459.3.peg.5603"/>
<evidence type="ECO:0000313" key="2">
    <source>
        <dbReference type="EMBL" id="KPY59405.1"/>
    </source>
</evidence>
<name>A0A0Q0AC13_PSESX</name>
<evidence type="ECO:0000313" key="3">
    <source>
        <dbReference type="Proteomes" id="UP000050384"/>
    </source>
</evidence>
<keyword evidence="1" id="KW-0812">Transmembrane</keyword>
<comment type="caution">
    <text evidence="2">The sequence shown here is derived from an EMBL/GenBank/DDBJ whole genome shotgun (WGS) entry which is preliminary data.</text>
</comment>
<feature type="transmembrane region" description="Helical" evidence="1">
    <location>
        <begin position="15"/>
        <end position="34"/>
    </location>
</feature>